<evidence type="ECO:0000313" key="1">
    <source>
        <dbReference type="EMBL" id="CEK72615.1"/>
    </source>
</evidence>
<gene>
    <name evidence="1" type="primary">ORF83190</name>
</gene>
<reference evidence="1" key="1">
    <citation type="submission" date="2014-12" db="EMBL/GenBank/DDBJ databases">
        <title>Insight into the proteome of Arion vulgaris.</title>
        <authorList>
            <person name="Aradska J."/>
            <person name="Bulat T."/>
            <person name="Smidak R."/>
            <person name="Sarate P."/>
            <person name="Gangsoo J."/>
            <person name="Sialana F."/>
            <person name="Bilban M."/>
            <person name="Lubec G."/>
        </authorList>
    </citation>
    <scope>NUCLEOTIDE SEQUENCE</scope>
    <source>
        <tissue evidence="1">Skin</tissue>
    </source>
</reference>
<protein>
    <submittedName>
        <fullName evidence="1">Uncharacterized protein</fullName>
    </submittedName>
</protein>
<accession>A0A0B6ZXX6</accession>
<dbReference type="EMBL" id="HACG01025750">
    <property type="protein sequence ID" value="CEK72615.1"/>
    <property type="molecule type" value="Transcribed_RNA"/>
</dbReference>
<proteinExistence type="predicted"/>
<dbReference type="AlphaFoldDB" id="A0A0B6ZXX6"/>
<sequence length="75" mass="8585">MLMISVAHWLNRIFKHSWKCYCPFPQHSFNLMVASPSMTIFSSILCSFSDINVSSYISDSAVQNLERELAPLSKK</sequence>
<name>A0A0B6ZXX6_9EUPU</name>
<organism evidence="1">
    <name type="scientific">Arion vulgaris</name>
    <dbReference type="NCBI Taxonomy" id="1028688"/>
    <lineage>
        <taxon>Eukaryota</taxon>
        <taxon>Metazoa</taxon>
        <taxon>Spiralia</taxon>
        <taxon>Lophotrochozoa</taxon>
        <taxon>Mollusca</taxon>
        <taxon>Gastropoda</taxon>
        <taxon>Heterobranchia</taxon>
        <taxon>Euthyneura</taxon>
        <taxon>Panpulmonata</taxon>
        <taxon>Eupulmonata</taxon>
        <taxon>Stylommatophora</taxon>
        <taxon>Helicina</taxon>
        <taxon>Arionoidea</taxon>
        <taxon>Arionidae</taxon>
        <taxon>Arion</taxon>
    </lineage>
</organism>
<feature type="non-terminal residue" evidence="1">
    <location>
        <position position="75"/>
    </location>
</feature>